<dbReference type="InterPro" id="IPR000209">
    <property type="entry name" value="Peptidase_S8/S53_dom"/>
</dbReference>
<evidence type="ECO:0000313" key="3">
    <source>
        <dbReference type="EMBL" id="MCC2746627.1"/>
    </source>
</evidence>
<evidence type="ECO:0000313" key="4">
    <source>
        <dbReference type="EMBL" id="RHE32196.1"/>
    </source>
</evidence>
<dbReference type="EMBL" id="QRPB01000032">
    <property type="protein sequence ID" value="RHL75237.1"/>
    <property type="molecule type" value="Genomic_DNA"/>
</dbReference>
<reference evidence="6 7" key="1">
    <citation type="submission" date="2018-08" db="EMBL/GenBank/DDBJ databases">
        <title>A genome reference for cultivated species of the human gut microbiota.</title>
        <authorList>
            <person name="Zou Y."/>
            <person name="Xue W."/>
            <person name="Luo G."/>
        </authorList>
    </citation>
    <scope>NUCLEOTIDE SEQUENCE [LARGE SCALE GENOMIC DNA]</scope>
    <source>
        <strain evidence="5 6">AF36-2BH</strain>
        <strain evidence="4 7">AM29-10</strain>
    </source>
</reference>
<evidence type="ECO:0000313" key="5">
    <source>
        <dbReference type="EMBL" id="RHL75237.1"/>
    </source>
</evidence>
<feature type="domain" description="Peptidase S8/S53" evidence="2">
    <location>
        <begin position="2"/>
        <end position="140"/>
    </location>
</feature>
<dbReference type="InterPro" id="IPR036852">
    <property type="entry name" value="Peptidase_S8/S53_dom_sf"/>
</dbReference>
<dbReference type="GO" id="GO:0006508">
    <property type="term" value="P:proteolysis"/>
    <property type="evidence" value="ECO:0007669"/>
    <property type="project" value="InterPro"/>
</dbReference>
<dbReference type="Proteomes" id="UP001197847">
    <property type="component" value="Unassembled WGS sequence"/>
</dbReference>
<dbReference type="Gene3D" id="3.40.50.200">
    <property type="entry name" value="Peptidase S8/S53 domain"/>
    <property type="match status" value="1"/>
</dbReference>
<comment type="caution">
    <text evidence="5">The sequence shown here is derived from an EMBL/GenBank/DDBJ whole genome shotgun (WGS) entry which is preliminary data.</text>
</comment>
<dbReference type="GO" id="GO:0004252">
    <property type="term" value="F:serine-type endopeptidase activity"/>
    <property type="evidence" value="ECO:0007669"/>
    <property type="project" value="InterPro"/>
</dbReference>
<gene>
    <name evidence="5" type="ORF">DW001_16115</name>
    <name evidence="4" type="ORF">DW753_08115</name>
    <name evidence="3" type="ORF">LK487_06220</name>
</gene>
<evidence type="ECO:0000256" key="1">
    <source>
        <dbReference type="PROSITE-ProRule" id="PRU01240"/>
    </source>
</evidence>
<reference evidence="3" key="2">
    <citation type="submission" date="2021-10" db="EMBL/GenBank/DDBJ databases">
        <title>Collection of gut derived symbiotic bacterial strains cultured from healthy donors.</title>
        <authorList>
            <person name="Lin H."/>
            <person name="Littmann E."/>
            <person name="Claire K."/>
            <person name="Pamer E."/>
        </authorList>
    </citation>
    <scope>NUCLEOTIDE SEQUENCE</scope>
    <source>
        <strain evidence="3">MSK.22.92</strain>
    </source>
</reference>
<evidence type="ECO:0000313" key="7">
    <source>
        <dbReference type="Proteomes" id="UP000285290"/>
    </source>
</evidence>
<accession>A0A396FBM7</accession>
<proteinExistence type="inferred from homology"/>
<dbReference type="RefSeq" id="WP_014081254.1">
    <property type="nucleotide sequence ID" value="NZ_AP031452.1"/>
</dbReference>
<dbReference type="AlphaFoldDB" id="A0A396FBM7"/>
<dbReference type="Pfam" id="PF00082">
    <property type="entry name" value="Peptidase_S8"/>
    <property type="match status" value="1"/>
</dbReference>
<dbReference type="GeneID" id="93724908"/>
<dbReference type="Proteomes" id="UP000266698">
    <property type="component" value="Unassembled WGS sequence"/>
</dbReference>
<dbReference type="EMBL" id="JAJFBX010000007">
    <property type="protein sequence ID" value="MCC2746627.1"/>
    <property type="molecule type" value="Genomic_DNA"/>
</dbReference>
<evidence type="ECO:0000313" key="6">
    <source>
        <dbReference type="Proteomes" id="UP000266698"/>
    </source>
</evidence>
<comment type="caution">
    <text evidence="1">Lacks conserved residue(s) required for the propagation of feature annotation.</text>
</comment>
<sequence>MKIAVLDSGFDFSQPLQNKITNINFTDETNKDENGHGTCIIKLIDSISSGLELYSIKILDRTGKGKLSSLKVALLEALNSDVNIINLSLGIEAFIKDSELEILLDKCLSQGIIIVTSESNNGKINYLSCNNRIISVQGKQNNLVTSNNVIYINNSPRIIPWLGSSYVLSGANSFLTPFIIKKIYELLQNHVSIQNLKKCLMQQSFIFNSNKKIQRQSIINAKLMKSIEEEISIWNLYDENKAFKIAQATPRNITALVRIIEEKTQQSYIYDSFWMPDLAYLENFVNKIGSILH</sequence>
<name>A0A396FBM7_9FIRM</name>
<comment type="similarity">
    <text evidence="1">Belongs to the peptidase S8 family.</text>
</comment>
<organism evidence="5 6">
    <name type="scientific">Agathobacter rectalis</name>
    <dbReference type="NCBI Taxonomy" id="39491"/>
    <lineage>
        <taxon>Bacteria</taxon>
        <taxon>Bacillati</taxon>
        <taxon>Bacillota</taxon>
        <taxon>Clostridia</taxon>
        <taxon>Lachnospirales</taxon>
        <taxon>Lachnospiraceae</taxon>
        <taxon>Agathobacter</taxon>
    </lineage>
</organism>
<dbReference type="SUPFAM" id="SSF52743">
    <property type="entry name" value="Subtilisin-like"/>
    <property type="match status" value="1"/>
</dbReference>
<protein>
    <submittedName>
        <fullName evidence="3">S8 family serine peptidase</fullName>
    </submittedName>
</protein>
<dbReference type="EMBL" id="QSKC01000008">
    <property type="protein sequence ID" value="RHE32196.1"/>
    <property type="molecule type" value="Genomic_DNA"/>
</dbReference>
<dbReference type="Proteomes" id="UP000285290">
    <property type="component" value="Unassembled WGS sequence"/>
</dbReference>
<dbReference type="PROSITE" id="PS51892">
    <property type="entry name" value="SUBTILASE"/>
    <property type="match status" value="1"/>
</dbReference>
<evidence type="ECO:0000259" key="2">
    <source>
        <dbReference type="Pfam" id="PF00082"/>
    </source>
</evidence>